<gene>
    <name evidence="2" type="ORF">OG563_38260</name>
</gene>
<dbReference type="RefSeq" id="WP_329408165.1">
    <property type="nucleotide sequence ID" value="NZ_CP109441.1"/>
</dbReference>
<protein>
    <submittedName>
        <fullName evidence="2">ANTAR domain-containing protein</fullName>
    </submittedName>
</protein>
<organism evidence="2 3">
    <name type="scientific">Nocardia vinacea</name>
    <dbReference type="NCBI Taxonomy" id="96468"/>
    <lineage>
        <taxon>Bacteria</taxon>
        <taxon>Bacillati</taxon>
        <taxon>Actinomycetota</taxon>
        <taxon>Actinomycetes</taxon>
        <taxon>Mycobacteriales</taxon>
        <taxon>Nocardiaceae</taxon>
        <taxon>Nocardia</taxon>
    </lineage>
</organism>
<dbReference type="Proteomes" id="UP001432062">
    <property type="component" value="Chromosome"/>
</dbReference>
<reference evidence="2" key="1">
    <citation type="submission" date="2022-10" db="EMBL/GenBank/DDBJ databases">
        <title>The complete genomes of actinobacterial strains from the NBC collection.</title>
        <authorList>
            <person name="Joergensen T.S."/>
            <person name="Alvarez Arevalo M."/>
            <person name="Sterndorff E.B."/>
            <person name="Faurdal D."/>
            <person name="Vuksanovic O."/>
            <person name="Mourched A.-S."/>
            <person name="Charusanti P."/>
            <person name="Shaw S."/>
            <person name="Blin K."/>
            <person name="Weber T."/>
        </authorList>
    </citation>
    <scope>NUCLEOTIDE SEQUENCE</scope>
    <source>
        <strain evidence="2">NBC_01482</strain>
    </source>
</reference>
<dbReference type="EMBL" id="CP109441">
    <property type="protein sequence ID" value="WUV44928.1"/>
    <property type="molecule type" value="Genomic_DNA"/>
</dbReference>
<dbReference type="InterPro" id="IPR036388">
    <property type="entry name" value="WH-like_DNA-bd_sf"/>
</dbReference>
<sequence>MLTYAITAEQAFQVLIWRSQETNTKLRHLAAQLIAELPSLGATPLHRRTQLDHLLLTVHQRIARSDALRSPISAGRDCEYHCATTGFVKPIVLSRACMVAFASVGALPGPAAGDA</sequence>
<dbReference type="Gene3D" id="1.10.10.10">
    <property type="entry name" value="Winged helix-like DNA-binding domain superfamily/Winged helix DNA-binding domain"/>
    <property type="match status" value="1"/>
</dbReference>
<feature type="domain" description="ANTAR" evidence="1">
    <location>
        <begin position="1"/>
        <end position="34"/>
    </location>
</feature>
<name>A0ABZ1YPI3_9NOCA</name>
<evidence type="ECO:0000259" key="1">
    <source>
        <dbReference type="Pfam" id="PF03861"/>
    </source>
</evidence>
<dbReference type="InterPro" id="IPR005561">
    <property type="entry name" value="ANTAR"/>
</dbReference>
<dbReference type="Pfam" id="PF03861">
    <property type="entry name" value="ANTAR"/>
    <property type="match status" value="1"/>
</dbReference>
<evidence type="ECO:0000313" key="3">
    <source>
        <dbReference type="Proteomes" id="UP001432062"/>
    </source>
</evidence>
<evidence type="ECO:0000313" key="2">
    <source>
        <dbReference type="EMBL" id="WUV44928.1"/>
    </source>
</evidence>
<proteinExistence type="predicted"/>
<keyword evidence="3" id="KW-1185">Reference proteome</keyword>
<accession>A0ABZ1YPI3</accession>